<feature type="transmembrane region" description="Helical" evidence="1">
    <location>
        <begin position="154"/>
        <end position="172"/>
    </location>
</feature>
<dbReference type="Proteomes" id="UP000238563">
    <property type="component" value="Unassembled WGS sequence"/>
</dbReference>
<dbReference type="PANTHER" id="PTHR46663">
    <property type="entry name" value="DIGUANYLATE CYCLASE DGCT-RELATED"/>
    <property type="match status" value="1"/>
</dbReference>
<feature type="transmembrane region" description="Helical" evidence="1">
    <location>
        <begin position="101"/>
        <end position="123"/>
    </location>
</feature>
<name>A0A2S9JDC7_9HYPH</name>
<dbReference type="InterPro" id="IPR029787">
    <property type="entry name" value="Nucleotide_cyclase"/>
</dbReference>
<dbReference type="EMBL" id="PVBT01000006">
    <property type="protein sequence ID" value="PRD50897.1"/>
    <property type="molecule type" value="Genomic_DNA"/>
</dbReference>
<organism evidence="3 4">
    <name type="scientific">Phyllobacterium myrsinacearum</name>
    <dbReference type="NCBI Taxonomy" id="28101"/>
    <lineage>
        <taxon>Bacteria</taxon>
        <taxon>Pseudomonadati</taxon>
        <taxon>Pseudomonadota</taxon>
        <taxon>Alphaproteobacteria</taxon>
        <taxon>Hyphomicrobiales</taxon>
        <taxon>Phyllobacteriaceae</taxon>
        <taxon>Phyllobacterium</taxon>
    </lineage>
</organism>
<keyword evidence="4" id="KW-1185">Reference proteome</keyword>
<keyword evidence="1" id="KW-0472">Membrane</keyword>
<dbReference type="InterPro" id="IPR000160">
    <property type="entry name" value="GGDEF_dom"/>
</dbReference>
<gene>
    <name evidence="3" type="ORF">C5750_18775</name>
</gene>
<comment type="caution">
    <text evidence="3">The sequence shown here is derived from an EMBL/GenBank/DDBJ whole genome shotgun (WGS) entry which is preliminary data.</text>
</comment>
<evidence type="ECO:0000313" key="4">
    <source>
        <dbReference type="Proteomes" id="UP000238563"/>
    </source>
</evidence>
<keyword evidence="1" id="KW-0812">Transmembrane</keyword>
<dbReference type="RefSeq" id="WP_105735566.1">
    <property type="nucleotide sequence ID" value="NZ_PVBT01000006.1"/>
</dbReference>
<dbReference type="CDD" id="cd01949">
    <property type="entry name" value="GGDEF"/>
    <property type="match status" value="1"/>
</dbReference>
<evidence type="ECO:0000259" key="2">
    <source>
        <dbReference type="PROSITE" id="PS50887"/>
    </source>
</evidence>
<dbReference type="Pfam" id="PF00990">
    <property type="entry name" value="GGDEF"/>
    <property type="match status" value="1"/>
</dbReference>
<sequence length="380" mass="40644">MREEISGFSVPRWRLTRWLADAGSNVPGYIRSELIASLFGTLPIFAGGVINTILVSAFIAYRIPRPEFIFWLGCELLICSMRLVVLLISHRNAKAGKATPTDIYILLALAWSGAVGYGCFISMMSGDWVAATLACLSAGAMVGGICFRNFGAPRLASVMIILSLGPACLGGAMSGEPILYVTLLQIPLYLISMAMASHKLNAMLIATKLAERENERRANEDALTGLLNRTGLLAHINDRLPALQRDQTGFAVLYLDLDGFKLVNDQYGHASGDEVLFEVSRRILSNLGPDDAAARIGGDEFVIVKASGDEQELTAFAASISENIGARIRLNAGSCVEVGSSMGIAIAPRHGHAAGVLLDKADRALYQAKAAGKKRYAIAA</sequence>
<protein>
    <submittedName>
        <fullName evidence="3">GGDEF domain-containing protein</fullName>
    </submittedName>
</protein>
<feature type="transmembrane region" description="Helical" evidence="1">
    <location>
        <begin position="129"/>
        <end position="147"/>
    </location>
</feature>
<dbReference type="OrthoDB" id="9812260at2"/>
<dbReference type="SUPFAM" id="SSF55073">
    <property type="entry name" value="Nucleotide cyclase"/>
    <property type="match status" value="1"/>
</dbReference>
<dbReference type="Gene3D" id="3.30.70.270">
    <property type="match status" value="1"/>
</dbReference>
<proteinExistence type="predicted"/>
<dbReference type="AlphaFoldDB" id="A0A2S9JDC7"/>
<keyword evidence="1" id="KW-1133">Transmembrane helix</keyword>
<dbReference type="PROSITE" id="PS50887">
    <property type="entry name" value="GGDEF"/>
    <property type="match status" value="1"/>
</dbReference>
<dbReference type="NCBIfam" id="TIGR00254">
    <property type="entry name" value="GGDEF"/>
    <property type="match status" value="1"/>
</dbReference>
<evidence type="ECO:0000256" key="1">
    <source>
        <dbReference type="SAM" id="Phobius"/>
    </source>
</evidence>
<evidence type="ECO:0000313" key="3">
    <source>
        <dbReference type="EMBL" id="PRD50897.1"/>
    </source>
</evidence>
<dbReference type="SMART" id="SM00267">
    <property type="entry name" value="GGDEF"/>
    <property type="match status" value="1"/>
</dbReference>
<dbReference type="InterPro" id="IPR052163">
    <property type="entry name" value="DGC-Regulatory_Protein"/>
</dbReference>
<dbReference type="PANTHER" id="PTHR46663:SF4">
    <property type="entry name" value="DIGUANYLATE CYCLASE DGCT-RELATED"/>
    <property type="match status" value="1"/>
</dbReference>
<feature type="domain" description="GGDEF" evidence="2">
    <location>
        <begin position="248"/>
        <end position="380"/>
    </location>
</feature>
<reference evidence="3 4" key="1">
    <citation type="submission" date="2018-02" db="EMBL/GenBank/DDBJ databases">
        <title>The draft genome of Phyllobacterium myrsinacearum DSM5892.</title>
        <authorList>
            <person name="Li L."/>
            <person name="Liu L."/>
            <person name="Zhang X."/>
            <person name="Wang T."/>
        </authorList>
    </citation>
    <scope>NUCLEOTIDE SEQUENCE [LARGE SCALE GENOMIC DNA]</scope>
    <source>
        <strain evidence="3 4">DSM 5892</strain>
    </source>
</reference>
<accession>A0A2S9JDC7</accession>
<feature type="transmembrane region" description="Helical" evidence="1">
    <location>
        <begin position="34"/>
        <end position="62"/>
    </location>
</feature>
<dbReference type="InterPro" id="IPR043128">
    <property type="entry name" value="Rev_trsase/Diguanyl_cyclase"/>
</dbReference>
<feature type="transmembrane region" description="Helical" evidence="1">
    <location>
        <begin position="68"/>
        <end position="89"/>
    </location>
</feature>